<evidence type="ECO:0000313" key="2">
    <source>
        <dbReference type="EMBL" id="QHU16277.1"/>
    </source>
</evidence>
<dbReference type="GO" id="GO:0004479">
    <property type="term" value="F:methionyl-tRNA formyltransferase activity"/>
    <property type="evidence" value="ECO:0007669"/>
    <property type="project" value="TreeGrafter"/>
</dbReference>
<accession>A0A6C0KHK5</accession>
<dbReference type="InterPro" id="IPR036477">
    <property type="entry name" value="Formyl_transf_N_sf"/>
</dbReference>
<dbReference type="AlphaFoldDB" id="A0A6C0KHK5"/>
<dbReference type="Gene3D" id="3.40.50.12230">
    <property type="match status" value="1"/>
</dbReference>
<dbReference type="EMBL" id="MN740878">
    <property type="protein sequence ID" value="QHU16277.1"/>
    <property type="molecule type" value="Genomic_DNA"/>
</dbReference>
<sequence>MIKDYLFFCCYGRAGYEALNIILLKNNFNYKKIIIFTHKKDNDMLLSFIKYLKLEYYTESINKCKHIINGKNGFLLSFHYRNIIKAEILNSFNGRSVNLHPSLLPNYKGCFSSVWAIINNEKETGITYHECIPEIDKGNILIQEKININNDDTGYSLFHKLISLAILQLEQLFKLIDEDYKGISQNSEGSYYKREVPFNNIIDSNWSEEYKKRYVRALYYPPYAPPIETP</sequence>
<dbReference type="SUPFAM" id="SSF53328">
    <property type="entry name" value="Formyltransferase"/>
    <property type="match status" value="1"/>
</dbReference>
<evidence type="ECO:0000259" key="1">
    <source>
        <dbReference type="Pfam" id="PF00551"/>
    </source>
</evidence>
<reference evidence="2" key="1">
    <citation type="journal article" date="2020" name="Nature">
        <title>Giant virus diversity and host interactions through global metagenomics.</title>
        <authorList>
            <person name="Schulz F."/>
            <person name="Roux S."/>
            <person name="Paez-Espino D."/>
            <person name="Jungbluth S."/>
            <person name="Walsh D.A."/>
            <person name="Denef V.J."/>
            <person name="McMahon K.D."/>
            <person name="Konstantinidis K.T."/>
            <person name="Eloe-Fadrosh E.A."/>
            <person name="Kyrpides N.C."/>
            <person name="Woyke T."/>
        </authorList>
    </citation>
    <scope>NUCLEOTIDE SEQUENCE</scope>
    <source>
        <strain evidence="2">GVMAG-S-3300011013-78</strain>
    </source>
</reference>
<dbReference type="PANTHER" id="PTHR11138">
    <property type="entry name" value="METHIONYL-TRNA FORMYLTRANSFERASE"/>
    <property type="match status" value="1"/>
</dbReference>
<organism evidence="2">
    <name type="scientific">viral metagenome</name>
    <dbReference type="NCBI Taxonomy" id="1070528"/>
    <lineage>
        <taxon>unclassified sequences</taxon>
        <taxon>metagenomes</taxon>
        <taxon>organismal metagenomes</taxon>
    </lineage>
</organism>
<dbReference type="CDD" id="cd08369">
    <property type="entry name" value="FMT_core"/>
    <property type="match status" value="1"/>
</dbReference>
<proteinExistence type="predicted"/>
<feature type="domain" description="Formyl transferase N-terminal" evidence="1">
    <location>
        <begin position="79"/>
        <end position="160"/>
    </location>
</feature>
<name>A0A6C0KHK5_9ZZZZ</name>
<protein>
    <recommendedName>
        <fullName evidence="1">Formyl transferase N-terminal domain-containing protein</fullName>
    </recommendedName>
</protein>
<dbReference type="Pfam" id="PF00551">
    <property type="entry name" value="Formyl_trans_N"/>
    <property type="match status" value="1"/>
</dbReference>
<dbReference type="InterPro" id="IPR002376">
    <property type="entry name" value="Formyl_transf_N"/>
</dbReference>
<dbReference type="GO" id="GO:0005829">
    <property type="term" value="C:cytosol"/>
    <property type="evidence" value="ECO:0007669"/>
    <property type="project" value="TreeGrafter"/>
</dbReference>
<dbReference type="PANTHER" id="PTHR11138:SF5">
    <property type="entry name" value="METHIONYL-TRNA FORMYLTRANSFERASE, MITOCHONDRIAL"/>
    <property type="match status" value="1"/>
</dbReference>